<feature type="domain" description="Peptidase S1" evidence="12">
    <location>
        <begin position="23"/>
        <end position="257"/>
    </location>
</feature>
<keyword evidence="3" id="KW-0800">Toxin</keyword>
<evidence type="ECO:0000256" key="8">
    <source>
        <dbReference type="ARBA" id="ARBA00023240"/>
    </source>
</evidence>
<keyword evidence="6" id="KW-0720">Serine protease</keyword>
<evidence type="ECO:0000256" key="11">
    <source>
        <dbReference type="SAM" id="SignalP"/>
    </source>
</evidence>
<evidence type="ECO:0000313" key="13">
    <source>
        <dbReference type="EMBL" id="CAH2102206.1"/>
    </source>
</evidence>
<dbReference type="PANTHER" id="PTHR24276:SF91">
    <property type="entry name" value="AT26814P-RELATED"/>
    <property type="match status" value="1"/>
</dbReference>
<evidence type="ECO:0000256" key="4">
    <source>
        <dbReference type="ARBA" id="ARBA00022670"/>
    </source>
</evidence>
<evidence type="ECO:0000256" key="9">
    <source>
        <dbReference type="ARBA" id="ARBA00055534"/>
    </source>
</evidence>
<comment type="function">
    <text evidence="9">Fibrinolytic activity; shows preferential cleavage of Arg-Gly bonds in all three fibrinogen chains. Contact with the caterpillars causes severe bleeding, due the anticoagulant effect of the protein.</text>
</comment>
<dbReference type="Proteomes" id="UP001153954">
    <property type="component" value="Unassembled WGS sequence"/>
</dbReference>
<dbReference type="GO" id="GO:0004252">
    <property type="term" value="F:serine-type endopeptidase activity"/>
    <property type="evidence" value="ECO:0007669"/>
    <property type="project" value="InterPro"/>
</dbReference>
<organism evidence="13 14">
    <name type="scientific">Euphydryas editha</name>
    <name type="common">Edith's checkerspot</name>
    <dbReference type="NCBI Taxonomy" id="104508"/>
    <lineage>
        <taxon>Eukaryota</taxon>
        <taxon>Metazoa</taxon>
        <taxon>Ecdysozoa</taxon>
        <taxon>Arthropoda</taxon>
        <taxon>Hexapoda</taxon>
        <taxon>Insecta</taxon>
        <taxon>Pterygota</taxon>
        <taxon>Neoptera</taxon>
        <taxon>Endopterygota</taxon>
        <taxon>Lepidoptera</taxon>
        <taxon>Glossata</taxon>
        <taxon>Ditrysia</taxon>
        <taxon>Papilionoidea</taxon>
        <taxon>Nymphalidae</taxon>
        <taxon>Nymphalinae</taxon>
        <taxon>Euphydryas</taxon>
    </lineage>
</organism>
<evidence type="ECO:0000256" key="3">
    <source>
        <dbReference type="ARBA" id="ARBA00022656"/>
    </source>
</evidence>
<keyword evidence="4" id="KW-0645">Protease</keyword>
<dbReference type="InterPro" id="IPR018114">
    <property type="entry name" value="TRYPSIN_HIS"/>
</dbReference>
<evidence type="ECO:0000256" key="10">
    <source>
        <dbReference type="ARBA" id="ARBA00084094"/>
    </source>
</evidence>
<dbReference type="SUPFAM" id="SSF50494">
    <property type="entry name" value="Trypsin-like serine proteases"/>
    <property type="match status" value="1"/>
</dbReference>
<dbReference type="InterPro" id="IPR001254">
    <property type="entry name" value="Trypsin_dom"/>
</dbReference>
<evidence type="ECO:0000256" key="1">
    <source>
        <dbReference type="ARBA" id="ARBA00004239"/>
    </source>
</evidence>
<dbReference type="EMBL" id="CAKOGL010000025">
    <property type="protein sequence ID" value="CAH2102206.1"/>
    <property type="molecule type" value="Genomic_DNA"/>
</dbReference>
<keyword evidence="7" id="KW-1015">Disulfide bond</keyword>
<protein>
    <recommendedName>
        <fullName evidence="12">Peptidase S1 domain-containing protein</fullName>
    </recommendedName>
</protein>
<dbReference type="FunFam" id="2.40.10.10:FF:000068">
    <property type="entry name" value="transmembrane protease serine 2"/>
    <property type="match status" value="1"/>
</dbReference>
<evidence type="ECO:0000256" key="7">
    <source>
        <dbReference type="ARBA" id="ARBA00023157"/>
    </source>
</evidence>
<dbReference type="InterPro" id="IPR043504">
    <property type="entry name" value="Peptidase_S1_PA_chymotrypsin"/>
</dbReference>
<evidence type="ECO:0000313" key="14">
    <source>
        <dbReference type="Proteomes" id="UP001153954"/>
    </source>
</evidence>
<evidence type="ECO:0000259" key="12">
    <source>
        <dbReference type="PROSITE" id="PS50240"/>
    </source>
</evidence>
<sequence>MRALIILALGLAVATVGTSARRIVGGSVTSIQTYPFSAALLRGSSGAGSGTFSKTCGGSIINNRSVLTAAHCLDSFSTVLNRWRIRVGSSYANSGGVTFTINRIARHGSYNSVALYNDIAVLRINGAFSFNNNVRAGSIAGPNYNLPDNAPVWLIGWASSGGLSSLQLSHAQVFVVSQSVCRSRFVAHPRSIMDTMLCSGILDVGGRDACQGDYGSPVVHNNVIVGVISWRQRCADTYYPGVNTRVSSYTSWIQSNQ</sequence>
<keyword evidence="5" id="KW-0378">Hydrolase</keyword>
<dbReference type="InterPro" id="IPR009003">
    <property type="entry name" value="Peptidase_S1_PA"/>
</dbReference>
<dbReference type="PRINTS" id="PR00722">
    <property type="entry name" value="CHYMOTRYPSIN"/>
</dbReference>
<dbReference type="InterPro" id="IPR050430">
    <property type="entry name" value="Peptidase_S1"/>
</dbReference>
<proteinExistence type="inferred from homology"/>
<comment type="subcellular location">
    <subcellularLocation>
        <location evidence="1">Secreted</location>
        <location evidence="1">Extracellular space</location>
    </subcellularLocation>
</comment>
<keyword evidence="11" id="KW-0732">Signal</keyword>
<dbReference type="CDD" id="cd00190">
    <property type="entry name" value="Tryp_SPc"/>
    <property type="match status" value="1"/>
</dbReference>
<name>A0AAU9UT51_EUPED</name>
<dbReference type="InterPro" id="IPR001314">
    <property type="entry name" value="Peptidase_S1A"/>
</dbReference>
<reference evidence="13" key="1">
    <citation type="submission" date="2022-03" db="EMBL/GenBank/DDBJ databases">
        <authorList>
            <person name="Tunstrom K."/>
        </authorList>
    </citation>
    <scope>NUCLEOTIDE SEQUENCE</scope>
</reference>
<feature type="signal peptide" evidence="11">
    <location>
        <begin position="1"/>
        <end position="20"/>
    </location>
</feature>
<dbReference type="SMART" id="SM00020">
    <property type="entry name" value="Tryp_SPc"/>
    <property type="match status" value="1"/>
</dbReference>
<keyword evidence="10" id="KW-1205">Fibrinolytic toxin</keyword>
<dbReference type="AlphaFoldDB" id="A0AAU9UT51"/>
<evidence type="ECO:0000256" key="2">
    <source>
        <dbReference type="ARBA" id="ARBA00007664"/>
    </source>
</evidence>
<dbReference type="Gene3D" id="2.40.10.10">
    <property type="entry name" value="Trypsin-like serine proteases"/>
    <property type="match status" value="1"/>
</dbReference>
<comment type="caution">
    <text evidence="13">The sequence shown here is derived from an EMBL/GenBank/DDBJ whole genome shotgun (WGS) entry which is preliminary data.</text>
</comment>
<keyword evidence="8" id="KW-1199">Hemostasis impairing toxin</keyword>
<dbReference type="PROSITE" id="PS50240">
    <property type="entry name" value="TRYPSIN_DOM"/>
    <property type="match status" value="1"/>
</dbReference>
<dbReference type="Pfam" id="PF00089">
    <property type="entry name" value="Trypsin"/>
    <property type="match status" value="1"/>
</dbReference>
<keyword evidence="14" id="KW-1185">Reference proteome</keyword>
<dbReference type="GO" id="GO:0090729">
    <property type="term" value="F:toxin activity"/>
    <property type="evidence" value="ECO:0007669"/>
    <property type="project" value="UniProtKB-KW"/>
</dbReference>
<gene>
    <name evidence="13" type="ORF">EEDITHA_LOCUS16871</name>
</gene>
<comment type="similarity">
    <text evidence="2">Belongs to the peptidase S1 family.</text>
</comment>
<dbReference type="PROSITE" id="PS00134">
    <property type="entry name" value="TRYPSIN_HIS"/>
    <property type="match status" value="1"/>
</dbReference>
<evidence type="ECO:0000256" key="5">
    <source>
        <dbReference type="ARBA" id="ARBA00022801"/>
    </source>
</evidence>
<feature type="chain" id="PRO_5043728919" description="Peptidase S1 domain-containing protein" evidence="11">
    <location>
        <begin position="21"/>
        <end position="257"/>
    </location>
</feature>
<evidence type="ECO:0000256" key="6">
    <source>
        <dbReference type="ARBA" id="ARBA00022825"/>
    </source>
</evidence>
<accession>A0AAU9UT51</accession>
<dbReference type="PANTHER" id="PTHR24276">
    <property type="entry name" value="POLYSERASE-RELATED"/>
    <property type="match status" value="1"/>
</dbReference>
<dbReference type="GO" id="GO:0005576">
    <property type="term" value="C:extracellular region"/>
    <property type="evidence" value="ECO:0007669"/>
    <property type="project" value="UniProtKB-SubCell"/>
</dbReference>
<dbReference type="GO" id="GO:0006508">
    <property type="term" value="P:proteolysis"/>
    <property type="evidence" value="ECO:0007669"/>
    <property type="project" value="UniProtKB-KW"/>
</dbReference>